<evidence type="ECO:0000313" key="2">
    <source>
        <dbReference type="Proteomes" id="UP000297447"/>
    </source>
</evidence>
<gene>
    <name evidence="1" type="ORF">E3T55_07065</name>
</gene>
<evidence type="ECO:0000313" key="1">
    <source>
        <dbReference type="EMBL" id="TFD52138.1"/>
    </source>
</evidence>
<dbReference type="Proteomes" id="UP000297447">
    <property type="component" value="Unassembled WGS sequence"/>
</dbReference>
<name>A0A4R9A4P4_9MICO</name>
<keyword evidence="2" id="KW-1185">Reference proteome</keyword>
<dbReference type="AlphaFoldDB" id="A0A4R9A4P4"/>
<protein>
    <submittedName>
        <fullName evidence="1">Uncharacterized protein</fullName>
    </submittedName>
</protein>
<sequence>MAPLPVPAPAVGGSGLEVLPLVEQEVGLPASAELPDLLENTAPADATATGRLVAGLPAVIRPVPDSVVTSSAVKVTGSTVIVSLAAETSVVVAEVLAHYVKAFGAVGLGGTPAAASDGTTVQTFYRGGDSVTVTVGVATAGATPYTLRGFFSTGN</sequence>
<dbReference type="OrthoDB" id="9890971at2"/>
<comment type="caution">
    <text evidence="1">The sequence shown here is derived from an EMBL/GenBank/DDBJ whole genome shotgun (WGS) entry which is preliminary data.</text>
</comment>
<reference evidence="1 2" key="1">
    <citation type="submission" date="2019-03" db="EMBL/GenBank/DDBJ databases">
        <title>Genomics of glacier-inhabiting Cryobacterium strains.</title>
        <authorList>
            <person name="Liu Q."/>
            <person name="Xin Y.-H."/>
        </authorList>
    </citation>
    <scope>NUCLEOTIDE SEQUENCE [LARGE SCALE GENOMIC DNA]</scope>
    <source>
        <strain evidence="1 2">Hh14</strain>
    </source>
</reference>
<dbReference type="EMBL" id="SOHE01000031">
    <property type="protein sequence ID" value="TFD52138.1"/>
    <property type="molecule type" value="Genomic_DNA"/>
</dbReference>
<accession>A0A4R9A4P4</accession>
<dbReference type="RefSeq" id="WP_134518876.1">
    <property type="nucleotide sequence ID" value="NZ_SOHE01000031.1"/>
</dbReference>
<proteinExistence type="predicted"/>
<organism evidence="1 2">
    <name type="scientific">Cryobacterium frigoriphilum</name>
    <dbReference type="NCBI Taxonomy" id="1259150"/>
    <lineage>
        <taxon>Bacteria</taxon>
        <taxon>Bacillati</taxon>
        <taxon>Actinomycetota</taxon>
        <taxon>Actinomycetes</taxon>
        <taxon>Micrococcales</taxon>
        <taxon>Microbacteriaceae</taxon>
        <taxon>Cryobacterium</taxon>
    </lineage>
</organism>